<name>A0AAD7REX5_9TELE</name>
<dbReference type="CDD" id="cd00063">
    <property type="entry name" value="FN3"/>
    <property type="match status" value="1"/>
</dbReference>
<dbReference type="GO" id="GO:0007155">
    <property type="term" value="P:cell adhesion"/>
    <property type="evidence" value="ECO:0007669"/>
    <property type="project" value="UniProtKB-KW"/>
</dbReference>
<dbReference type="GO" id="GO:0031430">
    <property type="term" value="C:M band"/>
    <property type="evidence" value="ECO:0007669"/>
    <property type="project" value="TreeGrafter"/>
</dbReference>
<evidence type="ECO:0000256" key="2">
    <source>
        <dbReference type="ARBA" id="ARBA00022737"/>
    </source>
</evidence>
<dbReference type="PANTHER" id="PTHR13817">
    <property type="entry name" value="TITIN"/>
    <property type="match status" value="1"/>
</dbReference>
<evidence type="ECO:0000256" key="6">
    <source>
        <dbReference type="SAM" id="MobiDB-lite"/>
    </source>
</evidence>
<keyword evidence="4" id="KW-0514">Muscle protein</keyword>
<dbReference type="InterPro" id="IPR013783">
    <property type="entry name" value="Ig-like_fold"/>
</dbReference>
<evidence type="ECO:0000256" key="5">
    <source>
        <dbReference type="ARBA" id="ARBA00023319"/>
    </source>
</evidence>
<feature type="compositionally biased region" description="Low complexity" evidence="6">
    <location>
        <begin position="81"/>
        <end position="98"/>
    </location>
</feature>
<keyword evidence="5" id="KW-0393">Immunoglobulin domain</keyword>
<comment type="caution">
    <text evidence="8">The sequence shown here is derived from an EMBL/GenBank/DDBJ whole genome shotgun (WGS) entry which is preliminary data.</text>
</comment>
<evidence type="ECO:0000256" key="4">
    <source>
        <dbReference type="ARBA" id="ARBA00023179"/>
    </source>
</evidence>
<dbReference type="PROSITE" id="PS50835">
    <property type="entry name" value="IG_LIKE"/>
    <property type="match status" value="1"/>
</dbReference>
<sequence>MEWYTCLEHYHRTCITLTDLVVGNEYYFRVFSENMCGLSENATATKDSALIIKEGMNLKIPEYTDYDFNEAPHFTQPPSTPLLSLATTPRSTAASAPTPDRRCSSQKPPVQCLPLFLCSRPQPKVIWMKNKMMIIDDPRYRMFSSQGVCTLEIRKPSPFDGGTYTCKAINDLGEAQVDCKLEVKGGFTFCELMTRGVPLHLIDKYMNEAKNTEPERK</sequence>
<feature type="region of interest" description="Disordered" evidence="6">
    <location>
        <begin position="79"/>
        <end position="105"/>
    </location>
</feature>
<dbReference type="AlphaFoldDB" id="A0AAD7REX5"/>
<keyword evidence="1" id="KW-0787">Thick filament</keyword>
<keyword evidence="3" id="KW-0130">Cell adhesion</keyword>
<organism evidence="8 9">
    <name type="scientific">Aldrovandia affinis</name>
    <dbReference type="NCBI Taxonomy" id="143900"/>
    <lineage>
        <taxon>Eukaryota</taxon>
        <taxon>Metazoa</taxon>
        <taxon>Chordata</taxon>
        <taxon>Craniata</taxon>
        <taxon>Vertebrata</taxon>
        <taxon>Euteleostomi</taxon>
        <taxon>Actinopterygii</taxon>
        <taxon>Neopterygii</taxon>
        <taxon>Teleostei</taxon>
        <taxon>Notacanthiformes</taxon>
        <taxon>Halosauridae</taxon>
        <taxon>Aldrovandia</taxon>
    </lineage>
</organism>
<evidence type="ECO:0000256" key="3">
    <source>
        <dbReference type="ARBA" id="ARBA00022889"/>
    </source>
</evidence>
<dbReference type="InterPro" id="IPR013098">
    <property type="entry name" value="Ig_I-set"/>
</dbReference>
<evidence type="ECO:0000256" key="1">
    <source>
        <dbReference type="ARBA" id="ARBA00022433"/>
    </source>
</evidence>
<dbReference type="InterPro" id="IPR050964">
    <property type="entry name" value="Striated_Muscle_Regulatory"/>
</dbReference>
<dbReference type="InterPro" id="IPR036116">
    <property type="entry name" value="FN3_sf"/>
</dbReference>
<feature type="domain" description="Ig-like" evidence="7">
    <location>
        <begin position="81"/>
        <end position="182"/>
    </location>
</feature>
<evidence type="ECO:0000313" key="8">
    <source>
        <dbReference type="EMBL" id="KAJ8379044.1"/>
    </source>
</evidence>
<dbReference type="InterPro" id="IPR007110">
    <property type="entry name" value="Ig-like_dom"/>
</dbReference>
<evidence type="ECO:0000313" key="9">
    <source>
        <dbReference type="Proteomes" id="UP001221898"/>
    </source>
</evidence>
<dbReference type="Pfam" id="PF07679">
    <property type="entry name" value="I-set"/>
    <property type="match status" value="1"/>
</dbReference>
<reference evidence="8" key="1">
    <citation type="journal article" date="2023" name="Science">
        <title>Genome structures resolve the early diversification of teleost fishes.</title>
        <authorList>
            <person name="Parey E."/>
            <person name="Louis A."/>
            <person name="Montfort J."/>
            <person name="Bouchez O."/>
            <person name="Roques C."/>
            <person name="Iampietro C."/>
            <person name="Lluch J."/>
            <person name="Castinel A."/>
            <person name="Donnadieu C."/>
            <person name="Desvignes T."/>
            <person name="Floi Bucao C."/>
            <person name="Jouanno E."/>
            <person name="Wen M."/>
            <person name="Mejri S."/>
            <person name="Dirks R."/>
            <person name="Jansen H."/>
            <person name="Henkel C."/>
            <person name="Chen W.J."/>
            <person name="Zahm M."/>
            <person name="Cabau C."/>
            <person name="Klopp C."/>
            <person name="Thompson A.W."/>
            <person name="Robinson-Rechavi M."/>
            <person name="Braasch I."/>
            <person name="Lecointre G."/>
            <person name="Bobe J."/>
            <person name="Postlethwait J.H."/>
            <person name="Berthelot C."/>
            <person name="Roest Crollius H."/>
            <person name="Guiguen Y."/>
        </authorList>
    </citation>
    <scope>NUCLEOTIDE SEQUENCE</scope>
    <source>
        <strain evidence="8">NC1722</strain>
    </source>
</reference>
<dbReference type="GO" id="GO:0032982">
    <property type="term" value="C:myosin filament"/>
    <property type="evidence" value="ECO:0007669"/>
    <property type="project" value="UniProtKB-KW"/>
</dbReference>
<dbReference type="InterPro" id="IPR003961">
    <property type="entry name" value="FN3_dom"/>
</dbReference>
<dbReference type="PANTHER" id="PTHR13817:SF27">
    <property type="entry name" value="MYOSIN-BINDING PROTEIN C, SLOW-TYPE"/>
    <property type="match status" value="1"/>
</dbReference>
<evidence type="ECO:0000259" key="7">
    <source>
        <dbReference type="PROSITE" id="PS50835"/>
    </source>
</evidence>
<gene>
    <name evidence="8" type="ORF">AAFF_G00231350</name>
</gene>
<dbReference type="InterPro" id="IPR036179">
    <property type="entry name" value="Ig-like_dom_sf"/>
</dbReference>
<keyword evidence="2" id="KW-0677">Repeat</keyword>
<proteinExistence type="predicted"/>
<dbReference type="Proteomes" id="UP001221898">
    <property type="component" value="Unassembled WGS sequence"/>
</dbReference>
<dbReference type="FunFam" id="2.60.40.10:FF:000557">
    <property type="entry name" value="Myosin binding protein Ha"/>
    <property type="match status" value="1"/>
</dbReference>
<dbReference type="SUPFAM" id="SSF48726">
    <property type="entry name" value="Immunoglobulin"/>
    <property type="match status" value="1"/>
</dbReference>
<dbReference type="EMBL" id="JAINUG010000302">
    <property type="protein sequence ID" value="KAJ8379044.1"/>
    <property type="molecule type" value="Genomic_DNA"/>
</dbReference>
<dbReference type="SUPFAM" id="SSF49265">
    <property type="entry name" value="Fibronectin type III"/>
    <property type="match status" value="1"/>
</dbReference>
<keyword evidence="9" id="KW-1185">Reference proteome</keyword>
<dbReference type="GO" id="GO:0045214">
    <property type="term" value="P:sarcomere organization"/>
    <property type="evidence" value="ECO:0007669"/>
    <property type="project" value="TreeGrafter"/>
</dbReference>
<dbReference type="Gene3D" id="2.60.40.10">
    <property type="entry name" value="Immunoglobulins"/>
    <property type="match status" value="2"/>
</dbReference>
<protein>
    <recommendedName>
        <fullName evidence="7">Ig-like domain-containing protein</fullName>
    </recommendedName>
</protein>
<accession>A0AAD7REX5</accession>